<protein>
    <recommendedName>
        <fullName evidence="8">MI domain-containing protein</fullName>
    </recommendedName>
</protein>
<dbReference type="GO" id="GO:0009626">
    <property type="term" value="P:plant-type hypersensitive response"/>
    <property type="evidence" value="ECO:0007669"/>
    <property type="project" value="UniProtKB-KW"/>
</dbReference>
<proteinExistence type="inferred from homology"/>
<keyword evidence="7" id="KW-0539">Nucleus</keyword>
<dbReference type="InterPro" id="IPR003891">
    <property type="entry name" value="Initiation_fac_eIF4g_MI"/>
</dbReference>
<dbReference type="CDD" id="cd00371">
    <property type="entry name" value="HMA"/>
    <property type="match status" value="1"/>
</dbReference>
<dbReference type="GO" id="GO:0046872">
    <property type="term" value="F:metal ion binding"/>
    <property type="evidence" value="ECO:0007669"/>
    <property type="project" value="InterPro"/>
</dbReference>
<dbReference type="Proteomes" id="UP000834106">
    <property type="component" value="Chromosome 6"/>
</dbReference>
<dbReference type="Gene3D" id="1.25.40.180">
    <property type="match status" value="2"/>
</dbReference>
<evidence type="ECO:0000256" key="4">
    <source>
        <dbReference type="ARBA" id="ARBA00022490"/>
    </source>
</evidence>
<evidence type="ECO:0000256" key="2">
    <source>
        <dbReference type="ARBA" id="ARBA00004496"/>
    </source>
</evidence>
<gene>
    <name evidence="9" type="ORF">FPE_LOCUS11359</name>
</gene>
<name>A0AAD2DRT8_9LAMI</name>
<feature type="domain" description="MI" evidence="8">
    <location>
        <begin position="9"/>
        <end position="135"/>
    </location>
</feature>
<evidence type="ECO:0000256" key="1">
    <source>
        <dbReference type="ARBA" id="ARBA00004170"/>
    </source>
</evidence>
<evidence type="ECO:0000256" key="3">
    <source>
        <dbReference type="ARBA" id="ARBA00005497"/>
    </source>
</evidence>
<dbReference type="Pfam" id="PF02847">
    <property type="entry name" value="MA3"/>
    <property type="match status" value="2"/>
</dbReference>
<evidence type="ECO:0000259" key="8">
    <source>
        <dbReference type="PROSITE" id="PS51366"/>
    </source>
</evidence>
<accession>A0AAD2DRT8</accession>
<dbReference type="Gene3D" id="3.30.70.100">
    <property type="match status" value="1"/>
</dbReference>
<comment type="subcellular location">
    <subcellularLocation>
        <location evidence="2">Cytoplasm</location>
    </subcellularLocation>
    <subcellularLocation>
        <location evidence="1">Membrane</location>
        <topology evidence="1">Peripheral membrane protein</topology>
    </subcellularLocation>
</comment>
<organism evidence="9 10">
    <name type="scientific">Fraxinus pennsylvanica</name>
    <dbReference type="NCBI Taxonomy" id="56036"/>
    <lineage>
        <taxon>Eukaryota</taxon>
        <taxon>Viridiplantae</taxon>
        <taxon>Streptophyta</taxon>
        <taxon>Embryophyta</taxon>
        <taxon>Tracheophyta</taxon>
        <taxon>Spermatophyta</taxon>
        <taxon>Magnoliopsida</taxon>
        <taxon>eudicotyledons</taxon>
        <taxon>Gunneridae</taxon>
        <taxon>Pentapetalae</taxon>
        <taxon>asterids</taxon>
        <taxon>lamiids</taxon>
        <taxon>Lamiales</taxon>
        <taxon>Oleaceae</taxon>
        <taxon>Oleeae</taxon>
        <taxon>Fraxinus</taxon>
    </lineage>
</organism>
<dbReference type="EMBL" id="OU503041">
    <property type="protein sequence ID" value="CAI9763929.1"/>
    <property type="molecule type" value="Genomic_DNA"/>
</dbReference>
<dbReference type="InterPro" id="IPR016024">
    <property type="entry name" value="ARM-type_fold"/>
</dbReference>
<evidence type="ECO:0000256" key="7">
    <source>
        <dbReference type="ARBA" id="ARBA00023242"/>
    </source>
</evidence>
<dbReference type="PROSITE" id="PS51366">
    <property type="entry name" value="MI"/>
    <property type="match status" value="1"/>
</dbReference>
<dbReference type="InterPro" id="IPR006121">
    <property type="entry name" value="HMA_dom"/>
</dbReference>
<dbReference type="GO" id="GO:0006417">
    <property type="term" value="P:regulation of translation"/>
    <property type="evidence" value="ECO:0007669"/>
    <property type="project" value="UniProtKB-KW"/>
</dbReference>
<dbReference type="SUPFAM" id="SSF48371">
    <property type="entry name" value="ARM repeat"/>
    <property type="match status" value="2"/>
</dbReference>
<evidence type="ECO:0000256" key="6">
    <source>
        <dbReference type="ARBA" id="ARBA00022845"/>
    </source>
</evidence>
<dbReference type="PANTHER" id="PTHR12626:SF2">
    <property type="entry name" value="MA3 DOMAIN-CONTAINING TRANSLATION REGULATORY FACTOR 2"/>
    <property type="match status" value="1"/>
</dbReference>
<dbReference type="PANTHER" id="PTHR12626">
    <property type="entry name" value="PROGRAMMED CELL DEATH 4"/>
    <property type="match status" value="1"/>
</dbReference>
<evidence type="ECO:0000313" key="9">
    <source>
        <dbReference type="EMBL" id="CAI9763929.1"/>
    </source>
</evidence>
<sequence length="331" mass="36961">MACLSKDSKGVDVIRRAEKGYLSALLHVEAIERHWGGGKNKIVEDLKDEIVKRAILMAMENRQSENCLPDLLKGAAEEGLINSSQISKGFGRIIYSVDDLSLDIPNAKPGNQAVEDIRIKSFKINAQSIIKEYFFSKKNREKEMASILLSSLCFPSEYVVSGFTMLLESAEDTTLDIPSVVEDLAMFFVRKVSRQNKKKMGLSGTMEYLSDLLSTVKNGAKSVEVDLKNQKATVTGFVDPKKVLKAAKATGKKSKPWPYVTYTMIAHPYVAGVNDRKATPNYVRDTDDPAIATLNPVEEQYILMFSDDNPNVCLRLTLEFMLLIFLLVNFL</sequence>
<keyword evidence="5" id="KW-0677">Repeat</keyword>
<dbReference type="InterPro" id="IPR036163">
    <property type="entry name" value="HMA_dom_sf"/>
</dbReference>
<keyword evidence="4" id="KW-0963">Cytoplasm</keyword>
<dbReference type="GO" id="GO:0005737">
    <property type="term" value="C:cytoplasm"/>
    <property type="evidence" value="ECO:0007669"/>
    <property type="project" value="UniProtKB-SubCell"/>
</dbReference>
<dbReference type="SUPFAM" id="SSF55008">
    <property type="entry name" value="HMA, heavy metal-associated domain"/>
    <property type="match status" value="1"/>
</dbReference>
<comment type="similarity">
    <text evidence="3">Belongs to the PDCD4 family.</text>
</comment>
<dbReference type="GO" id="GO:0045892">
    <property type="term" value="P:negative regulation of DNA-templated transcription"/>
    <property type="evidence" value="ECO:0007669"/>
    <property type="project" value="InterPro"/>
</dbReference>
<keyword evidence="6" id="KW-0810">Translation regulation</keyword>
<evidence type="ECO:0000256" key="5">
    <source>
        <dbReference type="ARBA" id="ARBA00022737"/>
    </source>
</evidence>
<dbReference type="GO" id="GO:0016020">
    <property type="term" value="C:membrane"/>
    <property type="evidence" value="ECO:0007669"/>
    <property type="project" value="UniProtKB-SubCell"/>
</dbReference>
<dbReference type="AlphaFoldDB" id="A0AAD2DRT8"/>
<dbReference type="InterPro" id="IPR039778">
    <property type="entry name" value="PDCD4"/>
</dbReference>
<evidence type="ECO:0000313" key="10">
    <source>
        <dbReference type="Proteomes" id="UP000834106"/>
    </source>
</evidence>
<reference evidence="9" key="1">
    <citation type="submission" date="2023-05" db="EMBL/GenBank/DDBJ databases">
        <authorList>
            <person name="Huff M."/>
        </authorList>
    </citation>
    <scope>NUCLEOTIDE SEQUENCE</scope>
</reference>
<keyword evidence="10" id="KW-1185">Reference proteome</keyword>